<accession>A0AAW1V768</accession>
<gene>
    <name evidence="2" type="ORF">WA026_000827</name>
</gene>
<reference evidence="2 3" key="1">
    <citation type="submission" date="2023-03" db="EMBL/GenBank/DDBJ databases">
        <title>Genome insight into feeding habits of ladybird beetles.</title>
        <authorList>
            <person name="Li H.-S."/>
            <person name="Huang Y.-H."/>
            <person name="Pang H."/>
        </authorList>
    </citation>
    <scope>NUCLEOTIDE SEQUENCE [LARGE SCALE GENOMIC DNA]</scope>
    <source>
        <strain evidence="2">SYSU_2023b</strain>
        <tissue evidence="2">Whole body</tissue>
    </source>
</reference>
<evidence type="ECO:0000313" key="3">
    <source>
        <dbReference type="Proteomes" id="UP001431783"/>
    </source>
</evidence>
<evidence type="ECO:0000256" key="1">
    <source>
        <dbReference type="SAM" id="MobiDB-lite"/>
    </source>
</evidence>
<comment type="caution">
    <text evidence="2">The sequence shown here is derived from an EMBL/GenBank/DDBJ whole genome shotgun (WGS) entry which is preliminary data.</text>
</comment>
<name>A0AAW1V768_9CUCU</name>
<keyword evidence="3" id="KW-1185">Reference proteome</keyword>
<dbReference type="AlphaFoldDB" id="A0AAW1V768"/>
<dbReference type="Proteomes" id="UP001431783">
    <property type="component" value="Unassembled WGS sequence"/>
</dbReference>
<sequence>MLLGPVADSDEGERDPPQTSHSIQYLIANGHSVTLDNFLDNLTQLANFSASKYELIDPRGVKKARKIDCKVVQDRA</sequence>
<protein>
    <submittedName>
        <fullName evidence="2">Uncharacterized protein</fullName>
    </submittedName>
</protein>
<proteinExistence type="predicted"/>
<dbReference type="EMBL" id="JARQZJ010000121">
    <property type="protein sequence ID" value="KAK9888592.1"/>
    <property type="molecule type" value="Genomic_DNA"/>
</dbReference>
<feature type="non-terminal residue" evidence="2">
    <location>
        <position position="76"/>
    </location>
</feature>
<feature type="region of interest" description="Disordered" evidence="1">
    <location>
        <begin position="1"/>
        <end position="20"/>
    </location>
</feature>
<evidence type="ECO:0000313" key="2">
    <source>
        <dbReference type="EMBL" id="KAK9888592.1"/>
    </source>
</evidence>
<organism evidence="2 3">
    <name type="scientific">Henosepilachna vigintioctopunctata</name>
    <dbReference type="NCBI Taxonomy" id="420089"/>
    <lineage>
        <taxon>Eukaryota</taxon>
        <taxon>Metazoa</taxon>
        <taxon>Ecdysozoa</taxon>
        <taxon>Arthropoda</taxon>
        <taxon>Hexapoda</taxon>
        <taxon>Insecta</taxon>
        <taxon>Pterygota</taxon>
        <taxon>Neoptera</taxon>
        <taxon>Endopterygota</taxon>
        <taxon>Coleoptera</taxon>
        <taxon>Polyphaga</taxon>
        <taxon>Cucujiformia</taxon>
        <taxon>Coccinelloidea</taxon>
        <taxon>Coccinellidae</taxon>
        <taxon>Epilachninae</taxon>
        <taxon>Epilachnini</taxon>
        <taxon>Henosepilachna</taxon>
    </lineage>
</organism>